<dbReference type="GO" id="GO:0015074">
    <property type="term" value="P:DNA integration"/>
    <property type="evidence" value="ECO:0007669"/>
    <property type="project" value="InterPro"/>
</dbReference>
<feature type="compositionally biased region" description="Acidic residues" evidence="8">
    <location>
        <begin position="1611"/>
        <end position="1620"/>
    </location>
</feature>
<comment type="caution">
    <text evidence="11">The sequence shown here is derived from an EMBL/GenBank/DDBJ whole genome shotgun (WGS) entry which is preliminary data.</text>
</comment>
<keyword evidence="5" id="KW-0378">Hydrolase</keyword>
<feature type="region of interest" description="Disordered" evidence="8">
    <location>
        <begin position="511"/>
        <end position="542"/>
    </location>
</feature>
<keyword evidence="7" id="KW-0175">Coiled coil</keyword>
<dbReference type="Pfam" id="PF17921">
    <property type="entry name" value="Integrase_H2C2"/>
    <property type="match status" value="1"/>
</dbReference>
<dbReference type="Gene3D" id="1.10.340.70">
    <property type="match status" value="1"/>
</dbReference>
<proteinExistence type="predicted"/>
<dbReference type="Gene3D" id="3.30.420.10">
    <property type="entry name" value="Ribonuclease H-like superfamily/Ribonuclease H"/>
    <property type="match status" value="1"/>
</dbReference>
<dbReference type="GO" id="GO:0003964">
    <property type="term" value="F:RNA-directed DNA polymerase activity"/>
    <property type="evidence" value="ECO:0007669"/>
    <property type="project" value="UniProtKB-EC"/>
</dbReference>
<dbReference type="PROSITE" id="PS50994">
    <property type="entry name" value="INTEGRASE"/>
    <property type="match status" value="1"/>
</dbReference>
<keyword evidence="3" id="KW-0548">Nucleotidyltransferase</keyword>
<feature type="region of interest" description="Disordered" evidence="8">
    <location>
        <begin position="1549"/>
        <end position="1650"/>
    </location>
</feature>
<evidence type="ECO:0000259" key="9">
    <source>
        <dbReference type="PROSITE" id="PS50006"/>
    </source>
</evidence>
<dbReference type="Gene3D" id="2.60.200.20">
    <property type="match status" value="1"/>
</dbReference>
<dbReference type="FunFam" id="3.30.420.10:FF:000063">
    <property type="entry name" value="Retrovirus-related Pol polyprotein from transposon 297-like Protein"/>
    <property type="match status" value="1"/>
</dbReference>
<dbReference type="SUPFAM" id="SSF50630">
    <property type="entry name" value="Acid proteases"/>
    <property type="match status" value="1"/>
</dbReference>
<dbReference type="Proteomes" id="UP000653454">
    <property type="component" value="Unassembled WGS sequence"/>
</dbReference>
<dbReference type="InterPro" id="IPR000477">
    <property type="entry name" value="RT_dom"/>
</dbReference>
<evidence type="ECO:0000256" key="4">
    <source>
        <dbReference type="ARBA" id="ARBA00022722"/>
    </source>
</evidence>
<keyword evidence="5" id="KW-0255">Endonuclease</keyword>
<evidence type="ECO:0000256" key="8">
    <source>
        <dbReference type="SAM" id="MobiDB-lite"/>
    </source>
</evidence>
<evidence type="ECO:0000313" key="11">
    <source>
        <dbReference type="EMBL" id="CAG9113758.1"/>
    </source>
</evidence>
<feature type="compositionally biased region" description="Basic and acidic residues" evidence="8">
    <location>
        <begin position="1583"/>
        <end position="1600"/>
    </location>
</feature>
<dbReference type="InterPro" id="IPR050951">
    <property type="entry name" value="Retrovirus_Pol_polyprotein"/>
</dbReference>
<dbReference type="FunFam" id="1.10.340.70:FF:000003">
    <property type="entry name" value="Protein CBG25708"/>
    <property type="match status" value="1"/>
</dbReference>
<evidence type="ECO:0000259" key="10">
    <source>
        <dbReference type="PROSITE" id="PS50994"/>
    </source>
</evidence>
<dbReference type="EC" id="2.7.7.49" evidence="1"/>
<protein>
    <recommendedName>
        <fullName evidence="1">RNA-directed DNA polymerase</fullName>
        <ecNumber evidence="1">2.7.7.49</ecNumber>
    </recommendedName>
</protein>
<dbReference type="SMART" id="SM00240">
    <property type="entry name" value="FHA"/>
    <property type="match status" value="1"/>
</dbReference>
<accession>A0A8S4EDL1</accession>
<dbReference type="Gene3D" id="3.30.70.270">
    <property type="match status" value="2"/>
</dbReference>
<dbReference type="GO" id="GO:0004519">
    <property type="term" value="F:endonuclease activity"/>
    <property type="evidence" value="ECO:0007669"/>
    <property type="project" value="UniProtKB-KW"/>
</dbReference>
<dbReference type="InterPro" id="IPR041588">
    <property type="entry name" value="Integrase_H2C2"/>
</dbReference>
<keyword evidence="2" id="KW-0808">Transferase</keyword>
<keyword evidence="4" id="KW-0540">Nuclease</keyword>
<dbReference type="PANTHER" id="PTHR37984">
    <property type="entry name" value="PROTEIN CBG26694"/>
    <property type="match status" value="1"/>
</dbReference>
<evidence type="ECO:0000256" key="7">
    <source>
        <dbReference type="SAM" id="Coils"/>
    </source>
</evidence>
<keyword evidence="6" id="KW-0511">Multifunctional enzyme</keyword>
<dbReference type="InterPro" id="IPR036397">
    <property type="entry name" value="RNaseH_sf"/>
</dbReference>
<name>A0A8S4EDL1_PLUXY</name>
<sequence>MQENYPTLVSVKRLKSEFEKFHKIQITSTEFTIGRSLDNNVVIAFLAISRKHCVFSKINEVDWGIEDFSSFGIEVNGSKLKKGCKFRLSNNDTIQLDATGDFVYKFVSPSEDDCTPRKRIKLEENCSTSSCNPDIINNVKLKFEESQNFEINHIKEKIETAKQMQTTSMILKQQLELDMARRVEQLEQGFAAQIENLRGEKNEVEQQKLALEAERDLQLASVREQMEEKITDLMNQIQKHNETESELVKENTALKEKLLKEREDFLSELHRENSSKQDLLEQLEAKMKEQEETRLREKQELEVVLRNETEQLRLAKEKELSELEEQKRLREQELQTELSKMQAALDEQLSRTEAERERLQSELAAKAEQLTRLNAEEQKKMELLLEERAEAERKLQEAQVQSEKTLEELRRKQLQGEGIRTYLQSLKHLAKTCNFTGDAGTLEVNLRDQFVSGLCSEEMRSRLFAERDVSYKRAVELALALEAAERHAAVACAPAAAAPGAGALAAPPDDGLHRVGAARGRPPSQPAQQPARRRPCGRCGKESHSEYRCRYKYFTCDVCHEKGHLKVMCKRNKSENSESGKKLPKGQFFFNDSDSENEDCHFYNIVCSDGDGPYYAQVMVNDIKCKFEIDTGSKISAVSKKYYDEYLSHLPLQNKLLILKSYTGDVIETLGFIEVEVKFGAQSAHLELFVIEKGGPPLMGRTWIKKLKLNLVDCYNMTDNDSMAQTLKNEFPEVFADGLGTFKSKIRLCLNDDTPVFVKARPLPLALRGRVQAELERLQREGVIYKVDRSDYGTPIVPVVKSNGGIRICGDYKITLNPLLKDYHYPLPRIEEIFAALGGGEQYSKLDLSNAFQQCILEDESQPLTAVTTHCGTFVYKRVPFGLKCIPENFQKIMEETLSGLPSTAVFADDIAVTGKDKATHMANLRAVLQRLKVNGLRINFKKCNFFQNSVTYLGYRIDKFGLHTDPNKIQAIVAAPVPTNVTQLKSFMGLVNFYSKFCVNMSDILKPLYNLLKKNSTWKWSDECNFAFNKIKKVLSSAPALAHYSPELPLVLAVDSSPYGLGAVLLQREPDGTERAVSCASRTLNDAESNYSQLDKEALAIVYGVTKHHHYLYGRHFTLRSDHQALSYIFGKNKGIPVTAASRLQRYAVKLAAYDFNVEFVRSAQNCYADALSRLPLETNKKVHGSNDSKECSYLHFVEESFPVSFREIKAEVQKDRVLSKIYGYVMFGWPARVLNEEELPFFRRKDNLHIEHGCLVWGYRLVIPVSLRKDILMELHAGHPGIVKMKQIARNYVWWDGIDGDIEQAARSCGACETQRAQPPPAPLHVWPWPEEPWSRLNVDFLGPFNHKYYFVVVDAHSKWIEVEKVPNTSAVAVEHCLRQIFARFGLPKRIISDNGPPFSSAEFGMYLKRNGISHTLIPPYHPASNGAAENAVRTVKRVLKKALVEQEDDMKALSRFLFTYRNSEHSTTQREPAVALLGRRLRGRLDLLRPDTAQLVASAQHAAQQRAPAAAAARGHAPGDPVLMRDYSKWGSKWAEGKIVEKSGPVTYSVKDNNGHVHKRHIDQLLNDKKKQSRYSFTDLKPDDTQNKADSYTREELGQPGDNGDGGESWEDADTLLEGEAGLAAGGGGGVPASPPAPGVGSVQECVRPRRDAATRCLEKIKEHRKRVSSRETELAALAAARIQQQADQSGQVISSLQQQLENRRETELAHPAAGGPVRAGHLLAAAATRERESTLYHVVHQTRPVSLRAWAAQAPAWRLPPRGGESSRLPQAEDDTRARYLFLFRTSL</sequence>
<evidence type="ECO:0000256" key="6">
    <source>
        <dbReference type="ARBA" id="ARBA00023268"/>
    </source>
</evidence>
<dbReference type="FunFam" id="3.30.70.270:FF:000020">
    <property type="entry name" value="Transposon Tf2-6 polyprotein-like Protein"/>
    <property type="match status" value="1"/>
</dbReference>
<organism evidence="11 12">
    <name type="scientific">Plutella xylostella</name>
    <name type="common">Diamondback moth</name>
    <name type="synonym">Plutella maculipennis</name>
    <dbReference type="NCBI Taxonomy" id="51655"/>
    <lineage>
        <taxon>Eukaryota</taxon>
        <taxon>Metazoa</taxon>
        <taxon>Ecdysozoa</taxon>
        <taxon>Arthropoda</taxon>
        <taxon>Hexapoda</taxon>
        <taxon>Insecta</taxon>
        <taxon>Pterygota</taxon>
        <taxon>Neoptera</taxon>
        <taxon>Endopterygota</taxon>
        <taxon>Lepidoptera</taxon>
        <taxon>Glossata</taxon>
        <taxon>Ditrysia</taxon>
        <taxon>Yponomeutoidea</taxon>
        <taxon>Plutellidae</taxon>
        <taxon>Plutella</taxon>
    </lineage>
</organism>
<dbReference type="InterPro" id="IPR001584">
    <property type="entry name" value="Integrase_cat-core"/>
</dbReference>
<dbReference type="SUPFAM" id="SSF49879">
    <property type="entry name" value="SMAD/FHA domain"/>
    <property type="match status" value="1"/>
</dbReference>
<keyword evidence="12" id="KW-1185">Reference proteome</keyword>
<dbReference type="InterPro" id="IPR008984">
    <property type="entry name" value="SMAD_FHA_dom_sf"/>
</dbReference>
<dbReference type="EMBL" id="CAJHNJ030000015">
    <property type="protein sequence ID" value="CAG9113758.1"/>
    <property type="molecule type" value="Genomic_DNA"/>
</dbReference>
<evidence type="ECO:0000256" key="5">
    <source>
        <dbReference type="ARBA" id="ARBA00022759"/>
    </source>
</evidence>
<dbReference type="InterPro" id="IPR012337">
    <property type="entry name" value="RNaseH-like_sf"/>
</dbReference>
<dbReference type="Gene3D" id="2.40.70.10">
    <property type="entry name" value="Acid Proteases"/>
    <property type="match status" value="1"/>
</dbReference>
<dbReference type="InterPro" id="IPR043502">
    <property type="entry name" value="DNA/RNA_pol_sf"/>
</dbReference>
<dbReference type="GO" id="GO:0042575">
    <property type="term" value="C:DNA polymerase complex"/>
    <property type="evidence" value="ECO:0007669"/>
    <property type="project" value="UniProtKB-ARBA"/>
</dbReference>
<dbReference type="Pfam" id="PF00498">
    <property type="entry name" value="FHA"/>
    <property type="match status" value="1"/>
</dbReference>
<dbReference type="Pfam" id="PF00665">
    <property type="entry name" value="rve"/>
    <property type="match status" value="1"/>
</dbReference>
<dbReference type="CDD" id="cd09274">
    <property type="entry name" value="RNase_HI_RT_Ty3"/>
    <property type="match status" value="1"/>
</dbReference>
<gene>
    <name evidence="11" type="ORF">PLXY2_LOCUS5313</name>
</gene>
<dbReference type="Pfam" id="PF00078">
    <property type="entry name" value="RVT_1"/>
    <property type="match status" value="1"/>
</dbReference>
<reference evidence="11" key="1">
    <citation type="submission" date="2020-11" db="EMBL/GenBank/DDBJ databases">
        <authorList>
            <person name="Whiteford S."/>
        </authorList>
    </citation>
    <scope>NUCLEOTIDE SEQUENCE</scope>
</reference>
<dbReference type="Gene3D" id="3.10.10.10">
    <property type="entry name" value="HIV Type 1 Reverse Transcriptase, subunit A, domain 1"/>
    <property type="match status" value="1"/>
</dbReference>
<feature type="compositionally biased region" description="Low complexity" evidence="8">
    <location>
        <begin position="517"/>
        <end position="530"/>
    </location>
</feature>
<dbReference type="CDD" id="cd01647">
    <property type="entry name" value="RT_LTR"/>
    <property type="match status" value="1"/>
</dbReference>
<dbReference type="PROSITE" id="PS50006">
    <property type="entry name" value="FHA_DOMAIN"/>
    <property type="match status" value="1"/>
</dbReference>
<feature type="coiled-coil region" evidence="7">
    <location>
        <begin position="187"/>
        <end position="415"/>
    </location>
</feature>
<feature type="domain" description="Integrase catalytic" evidence="10">
    <location>
        <begin position="1331"/>
        <end position="1483"/>
    </location>
</feature>
<evidence type="ECO:0000256" key="3">
    <source>
        <dbReference type="ARBA" id="ARBA00022695"/>
    </source>
</evidence>
<dbReference type="InterPro" id="IPR041577">
    <property type="entry name" value="RT_RNaseH_2"/>
</dbReference>
<dbReference type="PANTHER" id="PTHR37984:SF5">
    <property type="entry name" value="PROTEIN NYNRIN-LIKE"/>
    <property type="match status" value="1"/>
</dbReference>
<dbReference type="Pfam" id="PF17919">
    <property type="entry name" value="RT_RNaseH_2"/>
    <property type="match status" value="1"/>
</dbReference>
<dbReference type="CDD" id="cd00060">
    <property type="entry name" value="FHA"/>
    <property type="match status" value="1"/>
</dbReference>
<dbReference type="InterPro" id="IPR021109">
    <property type="entry name" value="Peptidase_aspartic_dom_sf"/>
</dbReference>
<dbReference type="SUPFAM" id="SSF53098">
    <property type="entry name" value="Ribonuclease H-like"/>
    <property type="match status" value="1"/>
</dbReference>
<dbReference type="InterPro" id="IPR043128">
    <property type="entry name" value="Rev_trsase/Diguanyl_cyclase"/>
</dbReference>
<dbReference type="GO" id="GO:0003676">
    <property type="term" value="F:nucleic acid binding"/>
    <property type="evidence" value="ECO:0007669"/>
    <property type="project" value="InterPro"/>
</dbReference>
<dbReference type="InterPro" id="IPR000253">
    <property type="entry name" value="FHA_dom"/>
</dbReference>
<evidence type="ECO:0000256" key="1">
    <source>
        <dbReference type="ARBA" id="ARBA00012493"/>
    </source>
</evidence>
<dbReference type="SUPFAM" id="SSF56672">
    <property type="entry name" value="DNA/RNA polymerases"/>
    <property type="match status" value="1"/>
</dbReference>
<feature type="domain" description="FHA" evidence="9">
    <location>
        <begin position="31"/>
        <end position="80"/>
    </location>
</feature>
<evidence type="ECO:0000313" key="12">
    <source>
        <dbReference type="Proteomes" id="UP000653454"/>
    </source>
</evidence>
<evidence type="ECO:0000256" key="2">
    <source>
        <dbReference type="ARBA" id="ARBA00022679"/>
    </source>
</evidence>